<evidence type="ECO:0000313" key="2">
    <source>
        <dbReference type="Ensembl" id="ENSOSIP00000039308.1"/>
    </source>
</evidence>
<dbReference type="InterPro" id="IPR036179">
    <property type="entry name" value="Ig-like_dom_sf"/>
</dbReference>
<dbReference type="AlphaFoldDB" id="A0A8C8DYP5"/>
<evidence type="ECO:0000313" key="3">
    <source>
        <dbReference type="Proteomes" id="UP000694383"/>
    </source>
</evidence>
<dbReference type="SUPFAM" id="SSF48726">
    <property type="entry name" value="Immunoglobulin"/>
    <property type="match status" value="1"/>
</dbReference>
<sequence>NAFCLKLFCETNVINSKFFNKPKFSFRLLEGEAFYFLPLSLNSDLPDEDFTWYKNNPQVENITTEEENSIHYHVGALFFLNISSTDSGHYTAR</sequence>
<reference evidence="2" key="1">
    <citation type="submission" date="2025-08" db="UniProtKB">
        <authorList>
            <consortium name="Ensembl"/>
        </authorList>
    </citation>
    <scope>IDENTIFICATION</scope>
</reference>
<dbReference type="GeneTree" id="ENSGT00940000178691"/>
<dbReference type="InterPro" id="IPR013783">
    <property type="entry name" value="Ig-like_fold"/>
</dbReference>
<name>A0A8C8DYP5_9TELE</name>
<reference evidence="2" key="2">
    <citation type="submission" date="2025-09" db="UniProtKB">
        <authorList>
            <consortium name="Ensembl"/>
        </authorList>
    </citation>
    <scope>IDENTIFICATION</scope>
</reference>
<accession>A0A8C8DYP5</accession>
<keyword evidence="3" id="KW-1185">Reference proteome</keyword>
<dbReference type="Ensembl" id="ENSOSIT00000041427.1">
    <property type="protein sequence ID" value="ENSOSIP00000039308.1"/>
    <property type="gene ID" value="ENSOSIG00000019305.1"/>
</dbReference>
<proteinExistence type="predicted"/>
<evidence type="ECO:0000259" key="1">
    <source>
        <dbReference type="PROSITE" id="PS50835"/>
    </source>
</evidence>
<protein>
    <recommendedName>
        <fullName evidence="1">Ig-like domain-containing protein</fullName>
    </recommendedName>
</protein>
<dbReference type="Gene3D" id="2.60.40.10">
    <property type="entry name" value="Immunoglobulins"/>
    <property type="match status" value="1"/>
</dbReference>
<dbReference type="InterPro" id="IPR007110">
    <property type="entry name" value="Ig-like_dom"/>
</dbReference>
<organism evidence="2 3">
    <name type="scientific">Oryzias sinensis</name>
    <name type="common">Chinese medaka</name>
    <dbReference type="NCBI Taxonomy" id="183150"/>
    <lineage>
        <taxon>Eukaryota</taxon>
        <taxon>Metazoa</taxon>
        <taxon>Chordata</taxon>
        <taxon>Craniata</taxon>
        <taxon>Vertebrata</taxon>
        <taxon>Euteleostomi</taxon>
        <taxon>Actinopterygii</taxon>
        <taxon>Neopterygii</taxon>
        <taxon>Teleostei</taxon>
        <taxon>Neoteleostei</taxon>
        <taxon>Acanthomorphata</taxon>
        <taxon>Ovalentaria</taxon>
        <taxon>Atherinomorphae</taxon>
        <taxon>Beloniformes</taxon>
        <taxon>Adrianichthyidae</taxon>
        <taxon>Oryziinae</taxon>
        <taxon>Oryzias</taxon>
    </lineage>
</organism>
<dbReference type="Proteomes" id="UP000694383">
    <property type="component" value="Unplaced"/>
</dbReference>
<feature type="domain" description="Ig-like" evidence="1">
    <location>
        <begin position="1"/>
        <end position="93"/>
    </location>
</feature>
<dbReference type="PROSITE" id="PS50835">
    <property type="entry name" value="IG_LIKE"/>
    <property type="match status" value="1"/>
</dbReference>